<dbReference type="KEGG" id="clec:106663027"/>
<dbReference type="GeneID" id="106663027"/>
<proteinExistence type="predicted"/>
<keyword evidence="2" id="KW-1185">Reference proteome</keyword>
<dbReference type="AlphaFoldDB" id="A0A8I6TE48"/>
<dbReference type="Proteomes" id="UP000494040">
    <property type="component" value="Unassembled WGS sequence"/>
</dbReference>
<organism evidence="1 2">
    <name type="scientific">Cimex lectularius</name>
    <name type="common">Bed bug</name>
    <name type="synonym">Acanthia lectularia</name>
    <dbReference type="NCBI Taxonomy" id="79782"/>
    <lineage>
        <taxon>Eukaryota</taxon>
        <taxon>Metazoa</taxon>
        <taxon>Ecdysozoa</taxon>
        <taxon>Arthropoda</taxon>
        <taxon>Hexapoda</taxon>
        <taxon>Insecta</taxon>
        <taxon>Pterygota</taxon>
        <taxon>Neoptera</taxon>
        <taxon>Paraneoptera</taxon>
        <taxon>Hemiptera</taxon>
        <taxon>Heteroptera</taxon>
        <taxon>Panheteroptera</taxon>
        <taxon>Cimicomorpha</taxon>
        <taxon>Cimicidae</taxon>
        <taxon>Cimex</taxon>
    </lineage>
</organism>
<evidence type="ECO:0000313" key="1">
    <source>
        <dbReference type="EnsemblMetazoa" id="XP_014243010.1"/>
    </source>
</evidence>
<reference evidence="1" key="1">
    <citation type="submission" date="2022-01" db="UniProtKB">
        <authorList>
            <consortium name="EnsemblMetazoa"/>
        </authorList>
    </citation>
    <scope>IDENTIFICATION</scope>
</reference>
<dbReference type="RefSeq" id="XP_014243010.1">
    <property type="nucleotide sequence ID" value="XM_014387524.2"/>
</dbReference>
<dbReference type="EnsemblMetazoa" id="XM_014387524.2">
    <property type="protein sequence ID" value="XP_014243010.1"/>
    <property type="gene ID" value="LOC106663027"/>
</dbReference>
<sequence length="217" mass="24984">MENPEISQMEDIRVLRRSESTLSLGVSKVLSTENWRMVRGLEPVVLRAESDMSKESLIICDEESKGNKAETDLLTFSKMNLFHVNDSFAHIKLSEMRRFNKMRKKKKSYFQGSKQVEMNVEDDEEMEDFIHKDFESTTVIFDGLSDAESTSSEINECFKPVVKGKQIGSEIIKTSSDCKAAIDKKIVQIHFSLVSWIIQLFQLFISFITKTFSSREL</sequence>
<protein>
    <submittedName>
        <fullName evidence="1">Uncharacterized protein</fullName>
    </submittedName>
</protein>
<accession>A0A8I6TE48</accession>
<evidence type="ECO:0000313" key="2">
    <source>
        <dbReference type="Proteomes" id="UP000494040"/>
    </source>
</evidence>
<name>A0A8I6TE48_CIMLE</name>